<dbReference type="InterPro" id="IPR050109">
    <property type="entry name" value="HTH-type_TetR-like_transc_reg"/>
</dbReference>
<dbReference type="Pfam" id="PF00440">
    <property type="entry name" value="TetR_N"/>
    <property type="match status" value="1"/>
</dbReference>
<keyword evidence="4" id="KW-0804">Transcription</keyword>
<dbReference type="PROSITE" id="PS50977">
    <property type="entry name" value="HTH_TETR_2"/>
    <property type="match status" value="1"/>
</dbReference>
<evidence type="ECO:0000313" key="7">
    <source>
        <dbReference type="EMBL" id="NMI01270.1"/>
    </source>
</evidence>
<dbReference type="Gene3D" id="1.10.357.10">
    <property type="entry name" value="Tetracycline Repressor, domain 2"/>
    <property type="match status" value="1"/>
</dbReference>
<keyword evidence="1" id="KW-0678">Repressor</keyword>
<feature type="domain" description="HTH tetR-type" evidence="6">
    <location>
        <begin position="1"/>
        <end position="61"/>
    </location>
</feature>
<evidence type="ECO:0000256" key="5">
    <source>
        <dbReference type="PROSITE-ProRule" id="PRU00335"/>
    </source>
</evidence>
<dbReference type="SUPFAM" id="SSF46689">
    <property type="entry name" value="Homeodomain-like"/>
    <property type="match status" value="1"/>
</dbReference>
<evidence type="ECO:0000256" key="2">
    <source>
        <dbReference type="ARBA" id="ARBA00023015"/>
    </source>
</evidence>
<sequence>MGHREDLLAGAKECLHDKGYGRTTARDIVAASGTNLASIGYHFGSKDALLNQALIQLTAECGDALEHALGDADPDAGPMERFEQTWTRVIELVATNPRLTTATVESLAQAGRVPEIRAVLAAAQDTAREDLALMFHAISDDDDGADGADDRTRVLGAFYQALLTGVMVQWLVEPKTALSGRDVADALRAIIAAGELRS</sequence>
<gene>
    <name evidence="7" type="ORF">HF526_28840</name>
</gene>
<dbReference type="Proteomes" id="UP000820669">
    <property type="component" value="Unassembled WGS sequence"/>
</dbReference>
<keyword evidence="2" id="KW-0805">Transcription regulation</keyword>
<accession>A0ABX1SLW9</accession>
<dbReference type="Pfam" id="PF13977">
    <property type="entry name" value="TetR_C_6"/>
    <property type="match status" value="1"/>
</dbReference>
<feature type="DNA-binding region" description="H-T-H motif" evidence="5">
    <location>
        <begin position="24"/>
        <end position="43"/>
    </location>
</feature>
<organism evidence="7 8">
    <name type="scientific">Pseudonocardia acidicola</name>
    <dbReference type="NCBI Taxonomy" id="2724939"/>
    <lineage>
        <taxon>Bacteria</taxon>
        <taxon>Bacillati</taxon>
        <taxon>Actinomycetota</taxon>
        <taxon>Actinomycetes</taxon>
        <taxon>Pseudonocardiales</taxon>
        <taxon>Pseudonocardiaceae</taxon>
        <taxon>Pseudonocardia</taxon>
    </lineage>
</organism>
<dbReference type="RefSeq" id="WP_169384730.1">
    <property type="nucleotide sequence ID" value="NZ_JAAXLA010000079.1"/>
</dbReference>
<dbReference type="PANTHER" id="PTHR30055:SF219">
    <property type="entry name" value="TRANSCRIPTIONAL REGULATORY PROTEIN"/>
    <property type="match status" value="1"/>
</dbReference>
<evidence type="ECO:0000256" key="4">
    <source>
        <dbReference type="ARBA" id="ARBA00023163"/>
    </source>
</evidence>
<evidence type="ECO:0000256" key="1">
    <source>
        <dbReference type="ARBA" id="ARBA00022491"/>
    </source>
</evidence>
<dbReference type="InterPro" id="IPR009057">
    <property type="entry name" value="Homeodomain-like_sf"/>
</dbReference>
<keyword evidence="8" id="KW-1185">Reference proteome</keyword>
<name>A0ABX1SLW9_9PSEU</name>
<keyword evidence="3 5" id="KW-0238">DNA-binding</keyword>
<evidence type="ECO:0000313" key="8">
    <source>
        <dbReference type="Proteomes" id="UP000820669"/>
    </source>
</evidence>
<dbReference type="SUPFAM" id="SSF48498">
    <property type="entry name" value="Tetracyclin repressor-like, C-terminal domain"/>
    <property type="match status" value="1"/>
</dbReference>
<dbReference type="EMBL" id="JAAXLA010000079">
    <property type="protein sequence ID" value="NMI01270.1"/>
    <property type="molecule type" value="Genomic_DNA"/>
</dbReference>
<evidence type="ECO:0000256" key="3">
    <source>
        <dbReference type="ARBA" id="ARBA00023125"/>
    </source>
</evidence>
<reference evidence="7 8" key="1">
    <citation type="submission" date="2020-04" db="EMBL/GenBank/DDBJ databases">
        <authorList>
            <person name="Klaysubun C."/>
            <person name="Duangmal K."/>
            <person name="Lipun K."/>
        </authorList>
    </citation>
    <scope>NUCLEOTIDE SEQUENCE [LARGE SCALE GENOMIC DNA]</scope>
    <source>
        <strain evidence="7 8">K10HN5</strain>
    </source>
</reference>
<protein>
    <submittedName>
        <fullName evidence="7">TetR/AcrR family transcriptional regulator</fullName>
    </submittedName>
</protein>
<dbReference type="InterPro" id="IPR039538">
    <property type="entry name" value="BetI_C"/>
</dbReference>
<dbReference type="InterPro" id="IPR001647">
    <property type="entry name" value="HTH_TetR"/>
</dbReference>
<proteinExistence type="predicted"/>
<dbReference type="PANTHER" id="PTHR30055">
    <property type="entry name" value="HTH-TYPE TRANSCRIPTIONAL REGULATOR RUTR"/>
    <property type="match status" value="1"/>
</dbReference>
<evidence type="ECO:0000259" key="6">
    <source>
        <dbReference type="PROSITE" id="PS50977"/>
    </source>
</evidence>
<comment type="caution">
    <text evidence="7">The sequence shown here is derived from an EMBL/GenBank/DDBJ whole genome shotgun (WGS) entry which is preliminary data.</text>
</comment>
<dbReference type="PRINTS" id="PR00455">
    <property type="entry name" value="HTHTETR"/>
</dbReference>
<dbReference type="InterPro" id="IPR036271">
    <property type="entry name" value="Tet_transcr_reg_TetR-rel_C_sf"/>
</dbReference>